<feature type="domain" description="Zinc finger/thioredoxin putative" evidence="3">
    <location>
        <begin position="3"/>
        <end position="38"/>
    </location>
</feature>
<keyword evidence="2" id="KW-0472">Membrane</keyword>
<evidence type="ECO:0000256" key="1">
    <source>
        <dbReference type="SAM" id="MobiDB-lite"/>
    </source>
</evidence>
<gene>
    <name evidence="4" type="ORF">ACFQPC_15620</name>
</gene>
<dbReference type="InterPro" id="IPR011723">
    <property type="entry name" value="Znf/thioredoxin_put"/>
</dbReference>
<dbReference type="Pfam" id="PF13719">
    <property type="entry name" value="Zn_ribbon_5"/>
    <property type="match status" value="1"/>
</dbReference>
<feature type="compositionally biased region" description="Low complexity" evidence="1">
    <location>
        <begin position="49"/>
        <end position="65"/>
    </location>
</feature>
<dbReference type="RefSeq" id="WP_382272768.1">
    <property type="nucleotide sequence ID" value="NZ_JBHTBU010000002.1"/>
</dbReference>
<feature type="region of interest" description="Disordered" evidence="1">
    <location>
        <begin position="77"/>
        <end position="113"/>
    </location>
</feature>
<sequence>MALATQCPHCQTTFRVAHDQLKLRAGLVRCGYCKEIFNGIENLLPSEDPTSAAPAVPATTNTETTEVQVQATAVAPQIEQDANEDSAPAIADSNESIPDEPDETASADTEEPVAEVTAASKLDFDIPAGFERDADQYVPDPAYEANKPEDPLQRMTLLDFTRDLPDEINAENTASTYDPNELDQAINDLQRKPWRRSRKSAQAASEDALDAVDADDEPDFLKRGRRKQRLSRKLRIFLGVSCFILLIAALLQGAYVFRNQIAGWFPQAKPALIQTCELLGCRIDLPAQIDQVSIESSELQTLANNKDTFVLTTLLRNYSSTYQEWPHIELTLNDINEKPLLRRVFTPADYLHNSEDVRIGFSANSERSVKLSFELTQLKASGYRVYLFYP</sequence>
<accession>A0ABW2IF55</accession>
<feature type="compositionally biased region" description="Acidic residues" evidence="1">
    <location>
        <begin position="97"/>
        <end position="113"/>
    </location>
</feature>
<evidence type="ECO:0000313" key="4">
    <source>
        <dbReference type="EMBL" id="MFC7289475.1"/>
    </source>
</evidence>
<name>A0ABW2IF55_9BURK</name>
<keyword evidence="2" id="KW-0812">Transmembrane</keyword>
<organism evidence="4 5">
    <name type="scientific">Herminiimonas glaciei</name>
    <dbReference type="NCBI Taxonomy" id="523788"/>
    <lineage>
        <taxon>Bacteria</taxon>
        <taxon>Pseudomonadati</taxon>
        <taxon>Pseudomonadota</taxon>
        <taxon>Betaproteobacteria</taxon>
        <taxon>Burkholderiales</taxon>
        <taxon>Oxalobacteraceae</taxon>
        <taxon>Herminiimonas</taxon>
    </lineage>
</organism>
<evidence type="ECO:0000313" key="5">
    <source>
        <dbReference type="Proteomes" id="UP001596542"/>
    </source>
</evidence>
<feature type="region of interest" description="Disordered" evidence="1">
    <location>
        <begin position="189"/>
        <end position="210"/>
    </location>
</feature>
<reference evidence="5" key="1">
    <citation type="journal article" date="2019" name="Int. J. Syst. Evol. Microbiol.">
        <title>The Global Catalogue of Microorganisms (GCM) 10K type strain sequencing project: providing services to taxonomists for standard genome sequencing and annotation.</title>
        <authorList>
            <consortium name="The Broad Institute Genomics Platform"/>
            <consortium name="The Broad Institute Genome Sequencing Center for Infectious Disease"/>
            <person name="Wu L."/>
            <person name="Ma J."/>
        </authorList>
    </citation>
    <scope>NUCLEOTIDE SEQUENCE [LARGE SCALE GENOMIC DNA]</scope>
    <source>
        <strain evidence="5">KACC 12508</strain>
    </source>
</reference>
<protein>
    <submittedName>
        <fullName evidence="4">DUF3426 domain-containing protein</fullName>
    </submittedName>
</protein>
<dbReference type="NCBIfam" id="TIGR02098">
    <property type="entry name" value="MJ0042_CXXC"/>
    <property type="match status" value="1"/>
</dbReference>
<dbReference type="Pfam" id="PF11906">
    <property type="entry name" value="DUF3426"/>
    <property type="match status" value="1"/>
</dbReference>
<feature type="transmembrane region" description="Helical" evidence="2">
    <location>
        <begin position="236"/>
        <end position="257"/>
    </location>
</feature>
<proteinExistence type="predicted"/>
<keyword evidence="2" id="KW-1133">Transmembrane helix</keyword>
<comment type="caution">
    <text evidence="4">The sequence shown here is derived from an EMBL/GenBank/DDBJ whole genome shotgun (WGS) entry which is preliminary data.</text>
</comment>
<feature type="region of interest" description="Disordered" evidence="1">
    <location>
        <begin position="132"/>
        <end position="153"/>
    </location>
</feature>
<evidence type="ECO:0000256" key="2">
    <source>
        <dbReference type="SAM" id="Phobius"/>
    </source>
</evidence>
<keyword evidence="5" id="KW-1185">Reference proteome</keyword>
<dbReference type="InterPro" id="IPR021834">
    <property type="entry name" value="DUF3426"/>
</dbReference>
<feature type="region of interest" description="Disordered" evidence="1">
    <location>
        <begin position="44"/>
        <end position="65"/>
    </location>
</feature>
<evidence type="ECO:0000259" key="3">
    <source>
        <dbReference type="Pfam" id="PF13719"/>
    </source>
</evidence>
<dbReference type="EMBL" id="JBHTBU010000002">
    <property type="protein sequence ID" value="MFC7289475.1"/>
    <property type="molecule type" value="Genomic_DNA"/>
</dbReference>
<dbReference type="Proteomes" id="UP001596542">
    <property type="component" value="Unassembled WGS sequence"/>
</dbReference>